<evidence type="ECO:0000256" key="1">
    <source>
        <dbReference type="SAM" id="Phobius"/>
    </source>
</evidence>
<feature type="transmembrane region" description="Helical" evidence="1">
    <location>
        <begin position="6"/>
        <end position="29"/>
    </location>
</feature>
<evidence type="ECO:0000313" key="2">
    <source>
        <dbReference type="EMBL" id="NQE33601.1"/>
    </source>
</evidence>
<dbReference type="EMBL" id="SRRZ01000017">
    <property type="protein sequence ID" value="NQE33601.1"/>
    <property type="molecule type" value="Genomic_DNA"/>
</dbReference>
<protein>
    <submittedName>
        <fullName evidence="2">Uncharacterized protein</fullName>
    </submittedName>
</protein>
<accession>A0ABX2CTA5</accession>
<evidence type="ECO:0000313" key="3">
    <source>
        <dbReference type="Proteomes" id="UP000702425"/>
    </source>
</evidence>
<keyword evidence="1" id="KW-0812">Transmembrane</keyword>
<keyword evidence="1" id="KW-1133">Transmembrane helix</keyword>
<comment type="caution">
    <text evidence="2">The sequence shown here is derived from an EMBL/GenBank/DDBJ whole genome shotgun (WGS) entry which is preliminary data.</text>
</comment>
<reference evidence="2 3" key="1">
    <citation type="journal article" date="2020" name="Sci. Rep.">
        <title>A novel cyanobacterial geosmin producer, revising GeoA distribution and dispersion patterns in Bacteria.</title>
        <authorList>
            <person name="Churro C."/>
            <person name="Semedo-Aguiar A.P."/>
            <person name="Silva A.D."/>
            <person name="Pereira-Leal J.B."/>
            <person name="Leite R.B."/>
        </authorList>
    </citation>
    <scope>NUCLEOTIDE SEQUENCE [LARGE SCALE GENOMIC DNA]</scope>
    <source>
        <strain evidence="2 3">IPMA8</strain>
    </source>
</reference>
<name>A0ABX2CTA5_9CYAN</name>
<gene>
    <name evidence="2" type="ORF">E5S67_01320</name>
</gene>
<keyword evidence="1" id="KW-0472">Membrane</keyword>
<feature type="transmembrane region" description="Helical" evidence="1">
    <location>
        <begin position="36"/>
        <end position="56"/>
    </location>
</feature>
<proteinExistence type="predicted"/>
<dbReference type="Proteomes" id="UP000702425">
    <property type="component" value="Unassembled WGS sequence"/>
</dbReference>
<dbReference type="RefSeq" id="WP_172186281.1">
    <property type="nucleotide sequence ID" value="NZ_CAWPPK010000079.1"/>
</dbReference>
<keyword evidence="3" id="KW-1185">Reference proteome</keyword>
<organism evidence="2 3">
    <name type="scientific">Microcoleus asticus IPMA8</name>
    <dbReference type="NCBI Taxonomy" id="2563858"/>
    <lineage>
        <taxon>Bacteria</taxon>
        <taxon>Bacillati</taxon>
        <taxon>Cyanobacteriota</taxon>
        <taxon>Cyanophyceae</taxon>
        <taxon>Oscillatoriophycideae</taxon>
        <taxon>Oscillatoriales</taxon>
        <taxon>Microcoleaceae</taxon>
        <taxon>Microcoleus</taxon>
        <taxon>Microcoleus asticus</taxon>
    </lineage>
</organism>
<sequence>MNSDIVATIASIIILAAAIWAAFAVLESVAKIFPKLLGVTVAIGLLLVYLQFYWGIDTAYLWQTVKHLPEAFNFSMGA</sequence>